<evidence type="ECO:0000256" key="2">
    <source>
        <dbReference type="ARBA" id="ARBA00001964"/>
    </source>
</evidence>
<reference evidence="8" key="2">
    <citation type="submission" date="2023-02" db="EMBL/GenBank/DDBJ databases">
        <authorList>
            <person name="Swenson N.G."/>
            <person name="Wegrzyn J.L."/>
            <person name="Mcevoy S.L."/>
        </authorList>
    </citation>
    <scope>NUCLEOTIDE SEQUENCE</scope>
    <source>
        <strain evidence="8">91603</strain>
        <tissue evidence="8">Leaf</tissue>
    </source>
</reference>
<dbReference type="PANTHER" id="PTHR43322:SF5">
    <property type="entry name" value="1-DEOXY-D-XYLULOSE-5-PHOSPHATE SYNTHASE, CHLOROPLASTIC"/>
    <property type="match status" value="1"/>
</dbReference>
<evidence type="ECO:0000256" key="3">
    <source>
        <dbReference type="ARBA" id="ARBA00011738"/>
    </source>
</evidence>
<evidence type="ECO:0000256" key="1">
    <source>
        <dbReference type="ARBA" id="ARBA00001946"/>
    </source>
</evidence>
<feature type="domain" description="Transketolase-like pyrimidine-binding" evidence="7">
    <location>
        <begin position="179"/>
        <end position="236"/>
    </location>
</feature>
<dbReference type="GO" id="GO:0008661">
    <property type="term" value="F:1-deoxy-D-xylulose-5-phosphate synthase activity"/>
    <property type="evidence" value="ECO:0007669"/>
    <property type="project" value="InterPro"/>
</dbReference>
<accession>A0AAD5NLE4</accession>
<organism evidence="8 9">
    <name type="scientific">Acer negundo</name>
    <name type="common">Box elder</name>
    <dbReference type="NCBI Taxonomy" id="4023"/>
    <lineage>
        <taxon>Eukaryota</taxon>
        <taxon>Viridiplantae</taxon>
        <taxon>Streptophyta</taxon>
        <taxon>Embryophyta</taxon>
        <taxon>Tracheophyta</taxon>
        <taxon>Spermatophyta</taxon>
        <taxon>Magnoliopsida</taxon>
        <taxon>eudicotyledons</taxon>
        <taxon>Gunneridae</taxon>
        <taxon>Pentapetalae</taxon>
        <taxon>rosids</taxon>
        <taxon>malvids</taxon>
        <taxon>Sapindales</taxon>
        <taxon>Sapindaceae</taxon>
        <taxon>Hippocastanoideae</taxon>
        <taxon>Acereae</taxon>
        <taxon>Acer</taxon>
    </lineage>
</organism>
<keyword evidence="9" id="KW-1185">Reference proteome</keyword>
<dbReference type="Proteomes" id="UP001064489">
    <property type="component" value="Chromosome 10"/>
</dbReference>
<dbReference type="Pfam" id="PF02779">
    <property type="entry name" value="Transket_pyr"/>
    <property type="match status" value="1"/>
</dbReference>
<protein>
    <recommendedName>
        <fullName evidence="7">Transketolase-like pyrimidine-binding domain-containing protein</fullName>
    </recommendedName>
</protein>
<dbReference type="GO" id="GO:0009507">
    <property type="term" value="C:chloroplast"/>
    <property type="evidence" value="ECO:0007669"/>
    <property type="project" value="TreeGrafter"/>
</dbReference>
<dbReference type="PANTHER" id="PTHR43322">
    <property type="entry name" value="1-D-DEOXYXYLULOSE 5-PHOSPHATE SYNTHASE-RELATED"/>
    <property type="match status" value="1"/>
</dbReference>
<dbReference type="AlphaFoldDB" id="A0AAD5NLE4"/>
<keyword evidence="5" id="KW-0460">Magnesium</keyword>
<keyword evidence="6" id="KW-0786">Thiamine pyrophosphate</keyword>
<reference evidence="8" key="1">
    <citation type="journal article" date="2022" name="Plant J.">
        <title>Strategies of tolerance reflected in two North American maple genomes.</title>
        <authorList>
            <person name="McEvoy S.L."/>
            <person name="Sezen U.U."/>
            <person name="Trouern-Trend A."/>
            <person name="McMahon S.M."/>
            <person name="Schaberg P.G."/>
            <person name="Yang J."/>
            <person name="Wegrzyn J.L."/>
            <person name="Swenson N.G."/>
        </authorList>
    </citation>
    <scope>NUCLEOTIDE SEQUENCE</scope>
    <source>
        <strain evidence="8">91603</strain>
    </source>
</reference>
<dbReference type="InterPro" id="IPR005477">
    <property type="entry name" value="Dxylulose-5-P_synthase"/>
</dbReference>
<sequence>MAVGRDLQGRENHVVAVIGDGAMTAGQAFEAMNNAGYLDSDMIIILNDNKKVSLPTASLDGPIPPVGALSSALSRLQSKKPLRDLREFAKGVTRKLGGSTHNLASKVDEYACGMIVGSGSTLFEELGLYYIGPVDGHNIEDLVSILKEVKNTKTTGVVKFDLATGKQFKTSAPTQANITYFVDALIAEAEVDKNIVAIHAAMGGGTGLNHFLRRFPNRCFDVGIAEQHAVTFAAGLGL</sequence>
<comment type="cofactor">
    <cofactor evidence="2">
        <name>thiamine diphosphate</name>
        <dbReference type="ChEBI" id="CHEBI:58937"/>
    </cofactor>
</comment>
<dbReference type="Gene3D" id="3.40.50.970">
    <property type="match status" value="2"/>
</dbReference>
<dbReference type="InterPro" id="IPR029061">
    <property type="entry name" value="THDP-binding"/>
</dbReference>
<dbReference type="Pfam" id="PF13292">
    <property type="entry name" value="DXP_synthase_N"/>
    <property type="match status" value="1"/>
</dbReference>
<keyword evidence="4" id="KW-0808">Transferase</keyword>
<evidence type="ECO:0000256" key="6">
    <source>
        <dbReference type="ARBA" id="ARBA00023052"/>
    </source>
</evidence>
<evidence type="ECO:0000313" key="9">
    <source>
        <dbReference type="Proteomes" id="UP001064489"/>
    </source>
</evidence>
<evidence type="ECO:0000259" key="7">
    <source>
        <dbReference type="Pfam" id="PF02779"/>
    </source>
</evidence>
<dbReference type="GO" id="GO:0015995">
    <property type="term" value="P:chlorophyll biosynthetic process"/>
    <property type="evidence" value="ECO:0007669"/>
    <property type="project" value="TreeGrafter"/>
</dbReference>
<gene>
    <name evidence="8" type="ORF">LWI28_007838</name>
</gene>
<comment type="caution">
    <text evidence="8">The sequence shown here is derived from an EMBL/GenBank/DDBJ whole genome shotgun (WGS) entry which is preliminary data.</text>
</comment>
<evidence type="ECO:0000313" key="8">
    <source>
        <dbReference type="EMBL" id="KAI9165109.1"/>
    </source>
</evidence>
<name>A0AAD5NLE4_ACENE</name>
<dbReference type="SUPFAM" id="SSF52518">
    <property type="entry name" value="Thiamin diphosphate-binding fold (THDP-binding)"/>
    <property type="match status" value="1"/>
</dbReference>
<evidence type="ECO:0000256" key="5">
    <source>
        <dbReference type="ARBA" id="ARBA00022842"/>
    </source>
</evidence>
<dbReference type="EMBL" id="JAJSOW010000105">
    <property type="protein sequence ID" value="KAI9165109.1"/>
    <property type="molecule type" value="Genomic_DNA"/>
</dbReference>
<dbReference type="GO" id="GO:0016114">
    <property type="term" value="P:terpenoid biosynthetic process"/>
    <property type="evidence" value="ECO:0007669"/>
    <property type="project" value="InterPro"/>
</dbReference>
<proteinExistence type="predicted"/>
<comment type="cofactor">
    <cofactor evidence="1">
        <name>Mg(2+)</name>
        <dbReference type="ChEBI" id="CHEBI:18420"/>
    </cofactor>
</comment>
<evidence type="ECO:0000256" key="4">
    <source>
        <dbReference type="ARBA" id="ARBA00022679"/>
    </source>
</evidence>
<dbReference type="InterPro" id="IPR005475">
    <property type="entry name" value="Transketolase-like_Pyr-bd"/>
</dbReference>
<comment type="subunit">
    <text evidence="3">Homodimer.</text>
</comment>